<protein>
    <submittedName>
        <fullName evidence="6">TetR family transcriptional regulator</fullName>
    </submittedName>
</protein>
<gene>
    <name evidence="6" type="ORF">FO059_07840</name>
</gene>
<dbReference type="SUPFAM" id="SSF46689">
    <property type="entry name" value="Homeodomain-like"/>
    <property type="match status" value="1"/>
</dbReference>
<dbReference type="GO" id="GO:0000976">
    <property type="term" value="F:transcription cis-regulatory region binding"/>
    <property type="evidence" value="ECO:0007669"/>
    <property type="project" value="TreeGrafter"/>
</dbReference>
<reference evidence="6 7" key="2">
    <citation type="submission" date="2019-07" db="EMBL/GenBank/DDBJ databases">
        <authorList>
            <person name="Huang Y."/>
        </authorList>
    </citation>
    <scope>NUCLEOTIDE SEQUENCE [LARGE SCALE GENOMIC DNA]</scope>
    <source>
        <strain evidence="6 7">HY188</strain>
    </source>
</reference>
<evidence type="ECO:0000256" key="4">
    <source>
        <dbReference type="PROSITE-ProRule" id="PRU00335"/>
    </source>
</evidence>
<dbReference type="GO" id="GO:0003700">
    <property type="term" value="F:DNA-binding transcription factor activity"/>
    <property type="evidence" value="ECO:0007669"/>
    <property type="project" value="TreeGrafter"/>
</dbReference>
<dbReference type="InterPro" id="IPR001647">
    <property type="entry name" value="HTH_TetR"/>
</dbReference>
<dbReference type="SUPFAM" id="SSF48498">
    <property type="entry name" value="Tetracyclin repressor-like, C-terminal domain"/>
    <property type="match status" value="1"/>
</dbReference>
<reference evidence="6 7" key="1">
    <citation type="submission" date="2019-07" db="EMBL/GenBank/DDBJ databases">
        <title>Tomitella cavernea sp. nov., an actinomycete isolated from soil.</title>
        <authorList>
            <person name="Cheng J."/>
        </authorList>
    </citation>
    <scope>NUCLEOTIDE SEQUENCE [LARGE SCALE GENOMIC DNA]</scope>
    <source>
        <strain evidence="6 7">HY188</strain>
    </source>
</reference>
<dbReference type="PANTHER" id="PTHR30055:SF234">
    <property type="entry name" value="HTH-TYPE TRANSCRIPTIONAL REGULATOR BETI"/>
    <property type="match status" value="1"/>
</dbReference>
<keyword evidence="3" id="KW-0804">Transcription</keyword>
<dbReference type="InterPro" id="IPR009057">
    <property type="entry name" value="Homeodomain-like_sf"/>
</dbReference>
<dbReference type="AlphaFoldDB" id="A0A516X2E4"/>
<dbReference type="InterPro" id="IPR036271">
    <property type="entry name" value="Tet_transcr_reg_TetR-rel_C_sf"/>
</dbReference>
<evidence type="ECO:0000256" key="3">
    <source>
        <dbReference type="ARBA" id="ARBA00023163"/>
    </source>
</evidence>
<dbReference type="InterPro" id="IPR050109">
    <property type="entry name" value="HTH-type_TetR-like_transc_reg"/>
</dbReference>
<evidence type="ECO:0000313" key="7">
    <source>
        <dbReference type="Proteomes" id="UP000317344"/>
    </source>
</evidence>
<evidence type="ECO:0000313" key="6">
    <source>
        <dbReference type="EMBL" id="QDQ97259.1"/>
    </source>
</evidence>
<feature type="DNA-binding region" description="H-T-H motif" evidence="4">
    <location>
        <begin position="52"/>
        <end position="71"/>
    </location>
</feature>
<evidence type="ECO:0000256" key="2">
    <source>
        <dbReference type="ARBA" id="ARBA00023125"/>
    </source>
</evidence>
<dbReference type="EMBL" id="CP041765">
    <property type="protein sequence ID" value="QDQ97259.1"/>
    <property type="molecule type" value="Genomic_DNA"/>
</dbReference>
<keyword evidence="7" id="KW-1185">Reference proteome</keyword>
<dbReference type="PROSITE" id="PS50977">
    <property type="entry name" value="HTH_TETR_2"/>
    <property type="match status" value="1"/>
</dbReference>
<evidence type="ECO:0000256" key="1">
    <source>
        <dbReference type="ARBA" id="ARBA00023015"/>
    </source>
</evidence>
<evidence type="ECO:0000259" key="5">
    <source>
        <dbReference type="PROSITE" id="PS50977"/>
    </source>
</evidence>
<dbReference type="PANTHER" id="PTHR30055">
    <property type="entry name" value="HTH-TYPE TRANSCRIPTIONAL REGULATOR RUTR"/>
    <property type="match status" value="1"/>
</dbReference>
<accession>A0A516X2E4</accession>
<organism evidence="6 7">
    <name type="scientific">Tomitella fengzijianii</name>
    <dbReference type="NCBI Taxonomy" id="2597660"/>
    <lineage>
        <taxon>Bacteria</taxon>
        <taxon>Bacillati</taxon>
        <taxon>Actinomycetota</taxon>
        <taxon>Actinomycetes</taxon>
        <taxon>Mycobacteriales</taxon>
        <taxon>Tomitella</taxon>
    </lineage>
</organism>
<proteinExistence type="predicted"/>
<keyword evidence="2 4" id="KW-0238">DNA-binding</keyword>
<dbReference type="PRINTS" id="PR00455">
    <property type="entry name" value="HTHTETR"/>
</dbReference>
<dbReference type="OrthoDB" id="5242433at2"/>
<dbReference type="Pfam" id="PF00440">
    <property type="entry name" value="TetR_N"/>
    <property type="match status" value="1"/>
</dbReference>
<keyword evidence="1" id="KW-0805">Transcription regulation</keyword>
<dbReference type="Proteomes" id="UP000317344">
    <property type="component" value="Chromosome"/>
</dbReference>
<sequence>MDPGRGPRSGSQDGGQVTGRMVNTRLPAEERRAQLVHAALTLAEAEGFGSVTIRRVADEAGVSLGVVHYCFESKEELMAAAISNIVAMLGEAMAEAYAPDEGAEQVPQGREGLREYLRRGVENMWGLIEATPNVQLLTYEITTYALRRGAGQEGSDRDAAAHALAARQYIVTDSVAVEFLEEAARASGVQWARPVEYVARVSLTFIDGLVLRWLVDRESETARLQLGDFTDFVVELADAD</sequence>
<dbReference type="Gene3D" id="1.10.357.10">
    <property type="entry name" value="Tetracycline Repressor, domain 2"/>
    <property type="match status" value="1"/>
</dbReference>
<name>A0A516X2E4_9ACTN</name>
<dbReference type="KEGG" id="toy:FO059_07840"/>
<feature type="domain" description="HTH tetR-type" evidence="5">
    <location>
        <begin position="29"/>
        <end position="89"/>
    </location>
</feature>